<evidence type="ECO:0000259" key="3">
    <source>
        <dbReference type="Pfam" id="PF00501"/>
    </source>
</evidence>
<protein>
    <submittedName>
        <fullName evidence="5">AMP-binding protein</fullName>
    </submittedName>
</protein>
<dbReference type="Pfam" id="PF13193">
    <property type="entry name" value="AMP-binding_C"/>
    <property type="match status" value="1"/>
</dbReference>
<feature type="domain" description="AMP-binding enzyme C-terminal" evidence="4">
    <location>
        <begin position="370"/>
        <end position="441"/>
    </location>
</feature>
<dbReference type="PANTHER" id="PTHR43201">
    <property type="entry name" value="ACYL-COA SYNTHETASE"/>
    <property type="match status" value="1"/>
</dbReference>
<dbReference type="SUPFAM" id="SSF56801">
    <property type="entry name" value="Acetyl-CoA synthetase-like"/>
    <property type="match status" value="1"/>
</dbReference>
<dbReference type="Gene3D" id="3.40.50.12780">
    <property type="entry name" value="N-terminal domain of ligase-like"/>
    <property type="match status" value="1"/>
</dbReference>
<evidence type="ECO:0000256" key="2">
    <source>
        <dbReference type="ARBA" id="ARBA00022598"/>
    </source>
</evidence>
<dbReference type="Proteomes" id="UP001597296">
    <property type="component" value="Unassembled WGS sequence"/>
</dbReference>
<organism evidence="5 6">
    <name type="scientific">Phaeospirillum tilakii</name>
    <dbReference type="NCBI Taxonomy" id="741673"/>
    <lineage>
        <taxon>Bacteria</taxon>
        <taxon>Pseudomonadati</taxon>
        <taxon>Pseudomonadota</taxon>
        <taxon>Alphaproteobacteria</taxon>
        <taxon>Rhodospirillales</taxon>
        <taxon>Rhodospirillaceae</taxon>
        <taxon>Phaeospirillum</taxon>
    </lineage>
</organism>
<comment type="caution">
    <text evidence="5">The sequence shown here is derived from an EMBL/GenBank/DDBJ whole genome shotgun (WGS) entry which is preliminary data.</text>
</comment>
<evidence type="ECO:0000259" key="4">
    <source>
        <dbReference type="Pfam" id="PF13193"/>
    </source>
</evidence>
<feature type="domain" description="AMP-dependent synthetase/ligase" evidence="3">
    <location>
        <begin position="118"/>
        <end position="319"/>
    </location>
</feature>
<keyword evidence="2" id="KW-0436">Ligase</keyword>
<gene>
    <name evidence="5" type="ORF">ACFSNB_06560</name>
</gene>
<dbReference type="EMBL" id="JBHUIY010000009">
    <property type="protein sequence ID" value="MFD2233461.1"/>
    <property type="molecule type" value="Genomic_DNA"/>
</dbReference>
<dbReference type="PANTHER" id="PTHR43201:SF5">
    <property type="entry name" value="MEDIUM-CHAIN ACYL-COA LIGASE ACSF2, MITOCHONDRIAL"/>
    <property type="match status" value="1"/>
</dbReference>
<reference evidence="6" key="1">
    <citation type="journal article" date="2019" name="Int. J. Syst. Evol. Microbiol.">
        <title>The Global Catalogue of Microorganisms (GCM) 10K type strain sequencing project: providing services to taxonomists for standard genome sequencing and annotation.</title>
        <authorList>
            <consortium name="The Broad Institute Genomics Platform"/>
            <consortium name="The Broad Institute Genome Sequencing Center for Infectious Disease"/>
            <person name="Wu L."/>
            <person name="Ma J."/>
        </authorList>
    </citation>
    <scope>NUCLEOTIDE SEQUENCE [LARGE SCALE GENOMIC DNA]</scope>
    <source>
        <strain evidence="6">KCTC 15012</strain>
    </source>
</reference>
<dbReference type="InterPro" id="IPR025110">
    <property type="entry name" value="AMP-bd_C"/>
</dbReference>
<dbReference type="Gene3D" id="3.30.300.30">
    <property type="match status" value="1"/>
</dbReference>
<dbReference type="InterPro" id="IPR000873">
    <property type="entry name" value="AMP-dep_synth/lig_dom"/>
</dbReference>
<dbReference type="PROSITE" id="PS00455">
    <property type="entry name" value="AMP_BINDING"/>
    <property type="match status" value="1"/>
</dbReference>
<dbReference type="Pfam" id="PF00501">
    <property type="entry name" value="AMP-binding"/>
    <property type="match status" value="1"/>
</dbReference>
<dbReference type="RefSeq" id="WP_377315234.1">
    <property type="nucleotide sequence ID" value="NZ_JBHUIY010000009.1"/>
</dbReference>
<comment type="similarity">
    <text evidence="1">Belongs to the ATP-dependent AMP-binding enzyme family.</text>
</comment>
<name>A0ABW5C991_9PROT</name>
<proteinExistence type="inferred from homology"/>
<evidence type="ECO:0000313" key="5">
    <source>
        <dbReference type="EMBL" id="MFD2233461.1"/>
    </source>
</evidence>
<dbReference type="InterPro" id="IPR045851">
    <property type="entry name" value="AMP-bd_C_sf"/>
</dbReference>
<sequence length="454" mass="46477">MSAPTDWLRRRATATPDAPALDPVNAAVTSFAALDGRVEALAAALATLPPARLLAAETDQAEALALLTLAAPRAGLALLPVNPALPLARRAGLLAAAGLPPEAVLTTLPAPAVTALPAARALPPEAVQLVIATSGSTGTPKGAMLTGANLAAAARGSRRLIPLGPGDVWLGCLPMVHIGGLSTLFRCLESGATLRLHPRFDLDSVAADLEAGRASHVSLVPAMLARLVEAGCRPAPRLRCALIGGAALSPALAERAAAAGWPLLISYGMSETASQTATMPFAAGWRPGLAGTPLPGLEIDFTPAGRIRLRGDSVMAGYLAPDLAPGRGLAADGWFETNDLGRWDEAGRLVVLGRADDILVSGGENILPAEVEALAGRCPGVRAIGVTGRPDPAWGDLLVAVVVGEVSPDAFLDWCRAHLPSPLRPRAMVKTDHLPLTPIGKPDRAALRALARAP</sequence>
<dbReference type="InterPro" id="IPR020845">
    <property type="entry name" value="AMP-binding_CS"/>
</dbReference>
<accession>A0ABW5C991</accession>
<dbReference type="InterPro" id="IPR042099">
    <property type="entry name" value="ANL_N_sf"/>
</dbReference>
<keyword evidence="6" id="KW-1185">Reference proteome</keyword>
<evidence type="ECO:0000313" key="6">
    <source>
        <dbReference type="Proteomes" id="UP001597296"/>
    </source>
</evidence>
<evidence type="ECO:0000256" key="1">
    <source>
        <dbReference type="ARBA" id="ARBA00006432"/>
    </source>
</evidence>